<sequence>MTQIMWLHWWPKNTSPTTTKSGCEPVGTTIAATTTASTITTAVANTAVSAACLARNASSSHCSCLAKLVKKLKRRSKGLRATTSRQSSFQCRYDPLSYSLNFDSTGCGSLLDEDYHHFYSFSSRFVANPRLTSCPRVLVAASH</sequence>
<dbReference type="Gramene" id="QL11p013556:mrna">
    <property type="protein sequence ID" value="QL11p013556:mrna:CDS:3"/>
    <property type="gene ID" value="QL11p013556"/>
</dbReference>
<dbReference type="Proteomes" id="UP000594261">
    <property type="component" value="Chromosome 11"/>
</dbReference>
<evidence type="ECO:0000313" key="2">
    <source>
        <dbReference type="Proteomes" id="UP000594261"/>
    </source>
</evidence>
<protein>
    <submittedName>
        <fullName evidence="1">Uncharacterized protein</fullName>
    </submittedName>
</protein>
<proteinExistence type="predicted"/>
<dbReference type="EnsemblPlants" id="QL11p013556:mrna">
    <property type="protein sequence ID" value="QL11p013556:mrna:CDS:3"/>
    <property type="gene ID" value="QL11p013556"/>
</dbReference>
<reference evidence="1 2" key="1">
    <citation type="journal article" date="2016" name="G3 (Bethesda)">
        <title>First Draft Assembly and Annotation of the Genome of a California Endemic Oak Quercus lobata Nee (Fagaceae).</title>
        <authorList>
            <person name="Sork V.L."/>
            <person name="Fitz-Gibbon S.T."/>
            <person name="Puiu D."/>
            <person name="Crepeau M."/>
            <person name="Gugger P.F."/>
            <person name="Sherman R."/>
            <person name="Stevens K."/>
            <person name="Langley C.H."/>
            <person name="Pellegrini M."/>
            <person name="Salzberg S.L."/>
        </authorList>
    </citation>
    <scope>NUCLEOTIDE SEQUENCE [LARGE SCALE GENOMIC DNA]</scope>
    <source>
        <strain evidence="1 2">cv. SW786</strain>
    </source>
</reference>
<organism evidence="1 2">
    <name type="scientific">Quercus lobata</name>
    <name type="common">Valley oak</name>
    <dbReference type="NCBI Taxonomy" id="97700"/>
    <lineage>
        <taxon>Eukaryota</taxon>
        <taxon>Viridiplantae</taxon>
        <taxon>Streptophyta</taxon>
        <taxon>Embryophyta</taxon>
        <taxon>Tracheophyta</taxon>
        <taxon>Spermatophyta</taxon>
        <taxon>Magnoliopsida</taxon>
        <taxon>eudicotyledons</taxon>
        <taxon>Gunneridae</taxon>
        <taxon>Pentapetalae</taxon>
        <taxon>rosids</taxon>
        <taxon>fabids</taxon>
        <taxon>Fagales</taxon>
        <taxon>Fagaceae</taxon>
        <taxon>Quercus</taxon>
    </lineage>
</organism>
<dbReference type="OMA" id="NFDSTGC"/>
<dbReference type="InParanoid" id="A0A7N2RD52"/>
<keyword evidence="2" id="KW-1185">Reference proteome</keyword>
<dbReference type="AlphaFoldDB" id="A0A7N2RD52"/>
<dbReference type="PANTHER" id="PTHR33168">
    <property type="entry name" value="STRESS INDUCED PROTEIN-RELATED"/>
    <property type="match status" value="1"/>
</dbReference>
<name>A0A7N2RD52_QUELO</name>
<evidence type="ECO:0000313" key="1">
    <source>
        <dbReference type="EnsemblPlants" id="QL11p013556:mrna:CDS:3"/>
    </source>
</evidence>
<accession>A0A7N2RD52</accession>
<reference evidence="1" key="2">
    <citation type="submission" date="2021-01" db="UniProtKB">
        <authorList>
            <consortium name="EnsemblPlants"/>
        </authorList>
    </citation>
    <scope>IDENTIFICATION</scope>
</reference>
<dbReference type="EMBL" id="LRBV02000011">
    <property type="status" value="NOT_ANNOTATED_CDS"/>
    <property type="molecule type" value="Genomic_DNA"/>
</dbReference>